<keyword evidence="2" id="KW-1185">Reference proteome</keyword>
<proteinExistence type="predicted"/>
<organism evidence="1 2">
    <name type="scientific">Clitoria ternatea</name>
    <name type="common">Butterfly pea</name>
    <dbReference type="NCBI Taxonomy" id="43366"/>
    <lineage>
        <taxon>Eukaryota</taxon>
        <taxon>Viridiplantae</taxon>
        <taxon>Streptophyta</taxon>
        <taxon>Embryophyta</taxon>
        <taxon>Tracheophyta</taxon>
        <taxon>Spermatophyta</taxon>
        <taxon>Magnoliopsida</taxon>
        <taxon>eudicotyledons</taxon>
        <taxon>Gunneridae</taxon>
        <taxon>Pentapetalae</taxon>
        <taxon>rosids</taxon>
        <taxon>fabids</taxon>
        <taxon>Fabales</taxon>
        <taxon>Fabaceae</taxon>
        <taxon>Papilionoideae</taxon>
        <taxon>50 kb inversion clade</taxon>
        <taxon>NPAAA clade</taxon>
        <taxon>indigoferoid/millettioid clade</taxon>
        <taxon>Phaseoleae</taxon>
        <taxon>Clitoria</taxon>
    </lineage>
</organism>
<dbReference type="EMBL" id="JAYKXN010000006">
    <property type="protein sequence ID" value="KAK7279889.1"/>
    <property type="molecule type" value="Genomic_DNA"/>
</dbReference>
<evidence type="ECO:0000313" key="2">
    <source>
        <dbReference type="Proteomes" id="UP001359559"/>
    </source>
</evidence>
<name>A0AAN9FQX8_CLITE</name>
<sequence>MCEVKALATSKNTKPSLFRLIFVVVRFPGRCRCATHLHCDVCPQEALFYRPSPSQSASLGVTVLCLSPPQLLPSSSGSFAIPFSSSTDL</sequence>
<evidence type="ECO:0000313" key="1">
    <source>
        <dbReference type="EMBL" id="KAK7279889.1"/>
    </source>
</evidence>
<protein>
    <submittedName>
        <fullName evidence="1">Uncharacterized protein</fullName>
    </submittedName>
</protein>
<comment type="caution">
    <text evidence="1">The sequence shown here is derived from an EMBL/GenBank/DDBJ whole genome shotgun (WGS) entry which is preliminary data.</text>
</comment>
<dbReference type="Proteomes" id="UP001359559">
    <property type="component" value="Unassembled WGS sequence"/>
</dbReference>
<reference evidence="1 2" key="1">
    <citation type="submission" date="2024-01" db="EMBL/GenBank/DDBJ databases">
        <title>The genomes of 5 underutilized Papilionoideae crops provide insights into root nodulation and disease resistance.</title>
        <authorList>
            <person name="Yuan L."/>
        </authorList>
    </citation>
    <scope>NUCLEOTIDE SEQUENCE [LARGE SCALE GENOMIC DNA]</scope>
    <source>
        <strain evidence="1">LY-2023</strain>
        <tissue evidence="1">Leaf</tissue>
    </source>
</reference>
<accession>A0AAN9FQX8</accession>
<gene>
    <name evidence="1" type="ORF">RJT34_24948</name>
</gene>
<dbReference type="AlphaFoldDB" id="A0AAN9FQX8"/>